<dbReference type="AlphaFoldDB" id="A0A3M0S3E3"/>
<evidence type="ECO:0000313" key="2">
    <source>
        <dbReference type="Proteomes" id="UP000277999"/>
    </source>
</evidence>
<name>A0A3M0S3E3_9CLOT</name>
<reference evidence="1 2" key="1">
    <citation type="submission" date="2018-10" db="EMBL/GenBank/DDBJ databases">
        <title>Genome-centric metagenomics revealed C2 chemical producing, CO utilizing Clostridium with novel acetogenic gene cluster.</title>
        <authorList>
            <person name="Kang H."/>
            <person name="Park B."/>
            <person name="Choi I.G."/>
            <person name="Chang I.S."/>
        </authorList>
    </citation>
    <scope>NUCLEOTIDE SEQUENCE [LARGE SCALE GENOMIC DNA]</scope>
    <source>
        <strain evidence="1 2">H21-9</strain>
    </source>
</reference>
<sequence length="234" mass="27924">MIDPECWGGDNIFTGGENIMEKVANLSKNKKEKIIMDKDTRVSLLKYLNRSKNLIQNTFEEKELESQCNKLIDKFRMGKETVYYLDKNDFIEAIKGGKWFRSGAYGTYACKIQHFDNEIYEFSIGYCYENNLFSEISKIDDNNWFIGDDLLYHINFKKQEGISIEEQEEDDEYKIKEIYNDIDKIDENKLINYILNLNMLKGKQFLSREEYYYIFNKLKNNDINDLPQLHVYLE</sequence>
<dbReference type="RefSeq" id="WP_122060091.1">
    <property type="nucleotide sequence ID" value="NZ_RFAQ01000109.1"/>
</dbReference>
<dbReference type="EMBL" id="RFAQ01000109">
    <property type="protein sequence ID" value="RMC93026.1"/>
    <property type="molecule type" value="Genomic_DNA"/>
</dbReference>
<comment type="caution">
    <text evidence="1">The sequence shown here is derived from an EMBL/GenBank/DDBJ whole genome shotgun (WGS) entry which is preliminary data.</text>
</comment>
<protein>
    <submittedName>
        <fullName evidence="1">Uncharacterized protein</fullName>
    </submittedName>
</protein>
<gene>
    <name evidence="1" type="ORF">D9O40_18280</name>
</gene>
<organism evidence="1 2">
    <name type="scientific">Clostridium autoethanogenum</name>
    <dbReference type="NCBI Taxonomy" id="84023"/>
    <lineage>
        <taxon>Bacteria</taxon>
        <taxon>Bacillati</taxon>
        <taxon>Bacillota</taxon>
        <taxon>Clostridia</taxon>
        <taxon>Eubacteriales</taxon>
        <taxon>Clostridiaceae</taxon>
        <taxon>Clostridium</taxon>
    </lineage>
</organism>
<evidence type="ECO:0000313" key="1">
    <source>
        <dbReference type="EMBL" id="RMC93026.1"/>
    </source>
</evidence>
<dbReference type="Proteomes" id="UP000277999">
    <property type="component" value="Unassembled WGS sequence"/>
</dbReference>
<proteinExistence type="predicted"/>
<accession>A0A3M0S3E3</accession>